<organism evidence="1 2">
    <name type="scientific">Senna tora</name>
    <dbReference type="NCBI Taxonomy" id="362788"/>
    <lineage>
        <taxon>Eukaryota</taxon>
        <taxon>Viridiplantae</taxon>
        <taxon>Streptophyta</taxon>
        <taxon>Embryophyta</taxon>
        <taxon>Tracheophyta</taxon>
        <taxon>Spermatophyta</taxon>
        <taxon>Magnoliopsida</taxon>
        <taxon>eudicotyledons</taxon>
        <taxon>Gunneridae</taxon>
        <taxon>Pentapetalae</taxon>
        <taxon>rosids</taxon>
        <taxon>fabids</taxon>
        <taxon>Fabales</taxon>
        <taxon>Fabaceae</taxon>
        <taxon>Caesalpinioideae</taxon>
        <taxon>Cassia clade</taxon>
        <taxon>Senna</taxon>
    </lineage>
</organism>
<evidence type="ECO:0000313" key="2">
    <source>
        <dbReference type="Proteomes" id="UP000634136"/>
    </source>
</evidence>
<dbReference type="AlphaFoldDB" id="A0A834SEW4"/>
<sequence>MTSDGELRLGDEVDGRVYREERIKERQIELGLKKCKNGRGILVFLPDIAEGKLFYITFKA</sequence>
<evidence type="ECO:0000313" key="1">
    <source>
        <dbReference type="EMBL" id="KAF7802201.1"/>
    </source>
</evidence>
<accession>A0A834SEW4</accession>
<name>A0A834SEW4_9FABA</name>
<protein>
    <submittedName>
        <fullName evidence="1">Uncharacterized protein</fullName>
    </submittedName>
</protein>
<proteinExistence type="predicted"/>
<keyword evidence="2" id="KW-1185">Reference proteome</keyword>
<dbReference type="Proteomes" id="UP000634136">
    <property type="component" value="Unassembled WGS sequence"/>
</dbReference>
<gene>
    <name evidence="1" type="ORF">G2W53_041312</name>
</gene>
<dbReference type="EMBL" id="JAAIUW010000013">
    <property type="protein sequence ID" value="KAF7802201.1"/>
    <property type="molecule type" value="Genomic_DNA"/>
</dbReference>
<comment type="caution">
    <text evidence="1">The sequence shown here is derived from an EMBL/GenBank/DDBJ whole genome shotgun (WGS) entry which is preliminary data.</text>
</comment>
<reference evidence="1" key="1">
    <citation type="submission" date="2020-09" db="EMBL/GenBank/DDBJ databases">
        <title>Genome-Enabled Discovery of Anthraquinone Biosynthesis in Senna tora.</title>
        <authorList>
            <person name="Kang S.-H."/>
            <person name="Pandey R.P."/>
            <person name="Lee C.-M."/>
            <person name="Sim J.-S."/>
            <person name="Jeong J.-T."/>
            <person name="Choi B.-S."/>
            <person name="Jung M."/>
            <person name="Ginzburg D."/>
            <person name="Zhao K."/>
            <person name="Won S.Y."/>
            <person name="Oh T.-J."/>
            <person name="Yu Y."/>
            <person name="Kim N.-H."/>
            <person name="Lee O.R."/>
            <person name="Lee T.-H."/>
            <person name="Bashyal P."/>
            <person name="Kim T.-S."/>
            <person name="Lee W.-H."/>
            <person name="Kawkins C."/>
            <person name="Kim C.-K."/>
            <person name="Kim J.S."/>
            <person name="Ahn B.O."/>
            <person name="Rhee S.Y."/>
            <person name="Sohng J.K."/>
        </authorList>
    </citation>
    <scope>NUCLEOTIDE SEQUENCE</scope>
    <source>
        <tissue evidence="1">Leaf</tissue>
    </source>
</reference>